<dbReference type="EMBL" id="CP119180">
    <property type="protein sequence ID" value="WOB78691.1"/>
    <property type="molecule type" value="Genomic_DNA"/>
</dbReference>
<sequence>MLPILAAVLAFITIGGLGWVFVGGDDSSAQAVKRAQSMGEGKKNPALARKAAAANTPEARRKQILVQLQDADRRERKARTTLASRLKQAGLSLSVTTFYIISAVVGLLTGLGALIFGLPILVVVGIALIFGLGLPRWVVGFLGKSRMKKFSLEFPNAVDVIVRGIKSGLPVHECFKIIARESPAPLGPEFQTLVEGLGVGLTLQQALEKMYGRMPTSELRFFTIVIAIQQKTGGNLAEALGNLSAVLRARRMMGEKIKALSSEALASAGIIASLPPAVMTMVMFTTPGYMMPLFTDFRGNFLLLIAAVLMSTGIFVMKRMISFKF</sequence>
<name>A0ACD4VNT6_9CAUL</name>
<organism evidence="1 2">
    <name type="scientific">Brevundimonas nasdae</name>
    <dbReference type="NCBI Taxonomy" id="172043"/>
    <lineage>
        <taxon>Bacteria</taxon>
        <taxon>Pseudomonadati</taxon>
        <taxon>Pseudomonadota</taxon>
        <taxon>Alphaproteobacteria</taxon>
        <taxon>Caulobacterales</taxon>
        <taxon>Caulobacteraceae</taxon>
        <taxon>Brevundimonas</taxon>
    </lineage>
</organism>
<accession>A0ACD4VNT6</accession>
<gene>
    <name evidence="1" type="ORF">PZA08_00605</name>
</gene>
<keyword evidence="2" id="KW-1185">Reference proteome</keyword>
<reference evidence="1" key="1">
    <citation type="submission" date="2023-03" db="EMBL/GenBank/DDBJ databases">
        <title>Genome sequence of Brevundimonas nasdae SJTX8.</title>
        <authorList>
            <person name="Liang R."/>
        </authorList>
    </citation>
    <scope>NUCLEOTIDE SEQUENCE</scope>
    <source>
        <strain evidence="1">X8</strain>
    </source>
</reference>
<protein>
    <submittedName>
        <fullName evidence="1">Type II secretion system F family protein</fullName>
    </submittedName>
</protein>
<proteinExistence type="predicted"/>
<dbReference type="Proteomes" id="UP001302493">
    <property type="component" value="Chromosome"/>
</dbReference>
<evidence type="ECO:0000313" key="2">
    <source>
        <dbReference type="Proteomes" id="UP001302493"/>
    </source>
</evidence>
<evidence type="ECO:0000313" key="1">
    <source>
        <dbReference type="EMBL" id="WOB78691.1"/>
    </source>
</evidence>